<dbReference type="PANTHER" id="PTHR46015:SF1">
    <property type="entry name" value="HOMOCYSTEINE S-METHYLTRANSFERASE-LIKE ISOFORM 1"/>
    <property type="match status" value="1"/>
</dbReference>
<accession>A0A6N7WSF1</accession>
<comment type="cofactor">
    <cofactor evidence="6">
        <name>Zn(2+)</name>
        <dbReference type="ChEBI" id="CHEBI:29105"/>
    </cofactor>
    <text evidence="6">Binds 1 zinc ion per subunit.</text>
</comment>
<dbReference type="InterPro" id="IPR051486">
    <property type="entry name" value="Hcy_S-methyltransferase"/>
</dbReference>
<gene>
    <name evidence="9" type="primary">mmuM</name>
    <name evidence="9" type="ORF">FYJ82_06875</name>
</gene>
<dbReference type="Proteomes" id="UP000471052">
    <property type="component" value="Unassembled WGS sequence"/>
</dbReference>
<comment type="caution">
    <text evidence="9">The sequence shown here is derived from an EMBL/GenBank/DDBJ whole genome shotgun (WGS) entry which is preliminary data.</text>
</comment>
<protein>
    <recommendedName>
        <fullName evidence="5">S-methylmethionine:homocysteine methyltransferase</fullName>
    </recommendedName>
</protein>
<dbReference type="InterPro" id="IPR003726">
    <property type="entry name" value="HCY_dom"/>
</dbReference>
<feature type="binding site" evidence="7">
    <location>
        <position position="298"/>
    </location>
    <ligand>
        <name>Zn(2+)</name>
        <dbReference type="ChEBI" id="CHEBI:29105"/>
    </ligand>
</feature>
<evidence type="ECO:0000256" key="2">
    <source>
        <dbReference type="ARBA" id="ARBA00022679"/>
    </source>
</evidence>
<keyword evidence="1 7" id="KW-0489">Methyltransferase</keyword>
<dbReference type="OrthoDB" id="9803687at2"/>
<feature type="domain" description="Hcy-binding" evidence="8">
    <location>
        <begin position="2"/>
        <end position="313"/>
    </location>
</feature>
<evidence type="ECO:0000259" key="8">
    <source>
        <dbReference type="PROSITE" id="PS50970"/>
    </source>
</evidence>
<feature type="binding site" evidence="6 7">
    <location>
        <position position="232"/>
    </location>
    <ligand>
        <name>Zn(2+)</name>
        <dbReference type="ChEBI" id="CHEBI:29105"/>
    </ligand>
</feature>
<dbReference type="EMBL" id="VUNP01000029">
    <property type="protein sequence ID" value="MST54106.1"/>
    <property type="molecule type" value="Genomic_DNA"/>
</dbReference>
<feature type="binding site" evidence="7">
    <location>
        <position position="299"/>
    </location>
    <ligand>
        <name>Zn(2+)</name>
        <dbReference type="ChEBI" id="CHEBI:29105"/>
    </ligand>
</feature>
<dbReference type="GO" id="GO:0008898">
    <property type="term" value="F:S-adenosylmethionine-homocysteine S-methyltransferase activity"/>
    <property type="evidence" value="ECO:0007669"/>
    <property type="project" value="TreeGrafter"/>
</dbReference>
<dbReference type="PANTHER" id="PTHR46015">
    <property type="entry name" value="ZGC:172121"/>
    <property type="match status" value="1"/>
</dbReference>
<sequence>MGKLEDLLANQEVIILDGALGTELEERGYDVSGKLWSAKYLLKNPRIIQYLHSIYLRSGADILTTSSYQATVQGLTDFGLSEKEALDIIALTVTLVQQARDEFLRTLSDEEKAKRSYPLIAGDVGPYAAYLADGSEYTGHYHLSKEAYQAFHRSRIQTLLAAGCDFLAIETIPNVHEAKALIDLLATDFPEIEAYLSFTAQDDSHISDGTPIEVVADLCEQSPQVLAFGINCSSPTVISGLLKRIRTVSQKTLVAYPNSGEVYDGSTQTWTSSPDEARTLLENSKTWLTLGAQIIGGCCRTSPKDIVSLAQAFHK</sequence>
<evidence type="ECO:0000256" key="7">
    <source>
        <dbReference type="PROSITE-ProRule" id="PRU00333"/>
    </source>
</evidence>
<name>A0A6N7WSF1_STRAY</name>
<dbReference type="GO" id="GO:0033528">
    <property type="term" value="P:S-methylmethionine cycle"/>
    <property type="evidence" value="ECO:0007669"/>
    <property type="project" value="TreeGrafter"/>
</dbReference>
<dbReference type="RefSeq" id="WP_154455227.1">
    <property type="nucleotide sequence ID" value="NZ_VUNP01000029.1"/>
</dbReference>
<evidence type="ECO:0000256" key="1">
    <source>
        <dbReference type="ARBA" id="ARBA00022603"/>
    </source>
</evidence>
<evidence type="ECO:0000313" key="10">
    <source>
        <dbReference type="Proteomes" id="UP000471052"/>
    </source>
</evidence>
<dbReference type="GO" id="GO:0008270">
    <property type="term" value="F:zinc ion binding"/>
    <property type="evidence" value="ECO:0007669"/>
    <property type="project" value="InterPro"/>
</dbReference>
<evidence type="ECO:0000256" key="4">
    <source>
        <dbReference type="ARBA" id="ARBA00022833"/>
    </source>
</evidence>
<dbReference type="PROSITE" id="PS50970">
    <property type="entry name" value="HCY"/>
    <property type="match status" value="1"/>
</dbReference>
<proteinExistence type="predicted"/>
<dbReference type="InterPro" id="IPR017226">
    <property type="entry name" value="BHMT-like"/>
</dbReference>
<dbReference type="FunFam" id="3.20.20.330:FF:000002">
    <property type="entry name" value="Homocysteine S-methyltransferase"/>
    <property type="match status" value="1"/>
</dbReference>
<dbReference type="PIRSF" id="PIRSF037505">
    <property type="entry name" value="Betaine_HMT"/>
    <property type="match status" value="1"/>
</dbReference>
<dbReference type="InterPro" id="IPR036589">
    <property type="entry name" value="HCY_dom_sf"/>
</dbReference>
<dbReference type="AlphaFoldDB" id="A0A6N7WSF1"/>
<dbReference type="GO" id="GO:0009086">
    <property type="term" value="P:methionine biosynthetic process"/>
    <property type="evidence" value="ECO:0007669"/>
    <property type="project" value="InterPro"/>
</dbReference>
<evidence type="ECO:0000256" key="6">
    <source>
        <dbReference type="PIRSR" id="PIRSR037505-2"/>
    </source>
</evidence>
<dbReference type="SUPFAM" id="SSF82282">
    <property type="entry name" value="Homocysteine S-methyltransferase"/>
    <property type="match status" value="1"/>
</dbReference>
<keyword evidence="2 7" id="KW-0808">Transferase</keyword>
<dbReference type="NCBIfam" id="NF007020">
    <property type="entry name" value="PRK09485.1"/>
    <property type="match status" value="1"/>
</dbReference>
<dbReference type="GO" id="GO:0032259">
    <property type="term" value="P:methylation"/>
    <property type="evidence" value="ECO:0007669"/>
    <property type="project" value="UniProtKB-KW"/>
</dbReference>
<reference evidence="9 10" key="1">
    <citation type="submission" date="2019-08" db="EMBL/GenBank/DDBJ databases">
        <title>In-depth cultivation of the pig gut microbiome towards novel bacterial diversity and tailored functional studies.</title>
        <authorList>
            <person name="Wylensek D."/>
            <person name="Hitch T.C.A."/>
            <person name="Clavel T."/>
        </authorList>
    </citation>
    <scope>NUCLEOTIDE SEQUENCE [LARGE SCALE GENOMIC DNA]</scope>
    <source>
        <strain evidence="9 10">BL-178-WT-3A</strain>
    </source>
</reference>
<keyword evidence="3 6" id="KW-0479">Metal-binding</keyword>
<keyword evidence="4 6" id="KW-0862">Zinc</keyword>
<evidence type="ECO:0000256" key="3">
    <source>
        <dbReference type="ARBA" id="ARBA00022723"/>
    </source>
</evidence>
<dbReference type="Pfam" id="PF02574">
    <property type="entry name" value="S-methyl_trans"/>
    <property type="match status" value="1"/>
</dbReference>
<organism evidence="9 10">
    <name type="scientific">Streptococcus alactolyticus</name>
    <dbReference type="NCBI Taxonomy" id="29389"/>
    <lineage>
        <taxon>Bacteria</taxon>
        <taxon>Bacillati</taxon>
        <taxon>Bacillota</taxon>
        <taxon>Bacilli</taxon>
        <taxon>Lactobacillales</taxon>
        <taxon>Streptococcaceae</taxon>
        <taxon>Streptococcus</taxon>
    </lineage>
</organism>
<dbReference type="Gene3D" id="3.20.20.330">
    <property type="entry name" value="Homocysteine-binding-like domain"/>
    <property type="match status" value="1"/>
</dbReference>
<evidence type="ECO:0000313" key="9">
    <source>
        <dbReference type="EMBL" id="MST54106.1"/>
    </source>
</evidence>
<evidence type="ECO:0000256" key="5">
    <source>
        <dbReference type="ARBA" id="ARBA00076752"/>
    </source>
</evidence>